<reference evidence="3" key="1">
    <citation type="journal article" date="2019" name="Int. J. Syst. Evol. Microbiol.">
        <title>The Global Catalogue of Microorganisms (GCM) 10K type strain sequencing project: providing services to taxonomists for standard genome sequencing and annotation.</title>
        <authorList>
            <consortium name="The Broad Institute Genomics Platform"/>
            <consortium name="The Broad Institute Genome Sequencing Center for Infectious Disease"/>
            <person name="Wu L."/>
            <person name="Ma J."/>
        </authorList>
    </citation>
    <scope>NUCLEOTIDE SEQUENCE [LARGE SCALE GENOMIC DNA]</scope>
    <source>
        <strain evidence="3">NBRC 101365</strain>
    </source>
</reference>
<name>A0ABQ6CDM7_9HYPH</name>
<proteinExistence type="predicted"/>
<dbReference type="EMBL" id="BSPC01000011">
    <property type="protein sequence ID" value="GLS18373.1"/>
    <property type="molecule type" value="Genomic_DNA"/>
</dbReference>
<dbReference type="Gene3D" id="6.20.450.20">
    <property type="match status" value="1"/>
</dbReference>
<sequence length="102" mass="12181">MPRSRNRLKEENFNFRIPADLKAEFKAATEAEDRPAAQVIREFMRAYVDRRNKPEPGYDEWFRQQVQEVFDDDSPGVPHEQVMREMRERLEARIARASKRGD</sequence>
<dbReference type="Pfam" id="PF21217">
    <property type="entry name" value="PaaA2"/>
    <property type="match status" value="1"/>
</dbReference>
<evidence type="ECO:0000259" key="1">
    <source>
        <dbReference type="Pfam" id="PF21217"/>
    </source>
</evidence>
<dbReference type="InterPro" id="IPR010985">
    <property type="entry name" value="Ribbon_hlx_hlx"/>
</dbReference>
<feature type="domain" description="Stability determinant" evidence="1">
    <location>
        <begin position="57"/>
        <end position="85"/>
    </location>
</feature>
<evidence type="ECO:0000313" key="3">
    <source>
        <dbReference type="Proteomes" id="UP001156882"/>
    </source>
</evidence>
<dbReference type="Proteomes" id="UP001156882">
    <property type="component" value="Unassembled WGS sequence"/>
</dbReference>
<keyword evidence="3" id="KW-1185">Reference proteome</keyword>
<protein>
    <recommendedName>
        <fullName evidence="1">Stability determinant domain-containing protein</fullName>
    </recommendedName>
</protein>
<dbReference type="InterPro" id="IPR048851">
    <property type="entry name" value="PaaA2_dom"/>
</dbReference>
<organism evidence="2 3">
    <name type="scientific">Labrys miyagiensis</name>
    <dbReference type="NCBI Taxonomy" id="346912"/>
    <lineage>
        <taxon>Bacteria</taxon>
        <taxon>Pseudomonadati</taxon>
        <taxon>Pseudomonadota</taxon>
        <taxon>Alphaproteobacteria</taxon>
        <taxon>Hyphomicrobiales</taxon>
        <taxon>Xanthobacteraceae</taxon>
        <taxon>Labrys</taxon>
    </lineage>
</organism>
<comment type="caution">
    <text evidence="2">The sequence shown here is derived from an EMBL/GenBank/DDBJ whole genome shotgun (WGS) entry which is preliminary data.</text>
</comment>
<dbReference type="RefSeq" id="WP_284311186.1">
    <property type="nucleotide sequence ID" value="NZ_BSPC01000011.1"/>
</dbReference>
<dbReference type="SUPFAM" id="SSF47598">
    <property type="entry name" value="Ribbon-helix-helix"/>
    <property type="match status" value="1"/>
</dbReference>
<evidence type="ECO:0000313" key="2">
    <source>
        <dbReference type="EMBL" id="GLS18373.1"/>
    </source>
</evidence>
<accession>A0ABQ6CDM7</accession>
<gene>
    <name evidence="2" type="ORF">GCM10007874_13900</name>
</gene>